<dbReference type="Proteomes" id="UP000821865">
    <property type="component" value="Chromosome 9"/>
</dbReference>
<evidence type="ECO:0000313" key="1">
    <source>
        <dbReference type="EMBL" id="KAH7933327.1"/>
    </source>
</evidence>
<comment type="caution">
    <text evidence="1">The sequence shown here is derived from an EMBL/GenBank/DDBJ whole genome shotgun (WGS) entry which is preliminary data.</text>
</comment>
<dbReference type="EMBL" id="CM023478">
    <property type="protein sequence ID" value="KAH7933327.1"/>
    <property type="molecule type" value="Genomic_DNA"/>
</dbReference>
<sequence length="266" mass="28980">MIYRIVQVADHDSPELISNHLKNDAAPPIDAKEASNTRPTPRDSLASPSGNRASPVATSAPTLHATEGRIEADSSTRNDASVLGASQEGQTSSSEDIAALRKRISELEDRLQSARRRLSLAQRGKNQVIQKYERLKKQVGHFLAPDQLDGMGKSSMRGTKWTDGTIRKALKVRLSCGSRGYNVVKEIIAPLPTERTLQRHLEHLRSSPGALHELMRSLSDEVNHVEDSEGHTALMDDVQLMPGVPLDLTTGAILGIPTVPLADTPR</sequence>
<keyword evidence="2" id="KW-1185">Reference proteome</keyword>
<organism evidence="1 2">
    <name type="scientific">Dermacentor silvarum</name>
    <name type="common">Tick</name>
    <dbReference type="NCBI Taxonomy" id="543639"/>
    <lineage>
        <taxon>Eukaryota</taxon>
        <taxon>Metazoa</taxon>
        <taxon>Ecdysozoa</taxon>
        <taxon>Arthropoda</taxon>
        <taxon>Chelicerata</taxon>
        <taxon>Arachnida</taxon>
        <taxon>Acari</taxon>
        <taxon>Parasitiformes</taxon>
        <taxon>Ixodida</taxon>
        <taxon>Ixodoidea</taxon>
        <taxon>Ixodidae</taxon>
        <taxon>Rhipicephalinae</taxon>
        <taxon>Dermacentor</taxon>
    </lineage>
</organism>
<name>A0ACB8C3A9_DERSI</name>
<evidence type="ECO:0000313" key="2">
    <source>
        <dbReference type="Proteomes" id="UP000821865"/>
    </source>
</evidence>
<proteinExistence type="predicted"/>
<reference evidence="1" key="1">
    <citation type="submission" date="2020-05" db="EMBL/GenBank/DDBJ databases">
        <title>Large-scale comparative analyses of tick genomes elucidate their genetic diversity and vector capacities.</title>
        <authorList>
            <person name="Jia N."/>
            <person name="Wang J."/>
            <person name="Shi W."/>
            <person name="Du L."/>
            <person name="Sun Y."/>
            <person name="Zhan W."/>
            <person name="Jiang J."/>
            <person name="Wang Q."/>
            <person name="Zhang B."/>
            <person name="Ji P."/>
            <person name="Sakyi L.B."/>
            <person name="Cui X."/>
            <person name="Yuan T."/>
            <person name="Jiang B."/>
            <person name="Yang W."/>
            <person name="Lam T.T.-Y."/>
            <person name="Chang Q."/>
            <person name="Ding S."/>
            <person name="Wang X."/>
            <person name="Zhu J."/>
            <person name="Ruan X."/>
            <person name="Zhao L."/>
            <person name="Wei J."/>
            <person name="Que T."/>
            <person name="Du C."/>
            <person name="Cheng J."/>
            <person name="Dai P."/>
            <person name="Han X."/>
            <person name="Huang E."/>
            <person name="Gao Y."/>
            <person name="Liu J."/>
            <person name="Shao H."/>
            <person name="Ye R."/>
            <person name="Li L."/>
            <person name="Wei W."/>
            <person name="Wang X."/>
            <person name="Wang C."/>
            <person name="Yang T."/>
            <person name="Huo Q."/>
            <person name="Li W."/>
            <person name="Guo W."/>
            <person name="Chen H."/>
            <person name="Zhou L."/>
            <person name="Ni X."/>
            <person name="Tian J."/>
            <person name="Zhou Y."/>
            <person name="Sheng Y."/>
            <person name="Liu T."/>
            <person name="Pan Y."/>
            <person name="Xia L."/>
            <person name="Li J."/>
            <person name="Zhao F."/>
            <person name="Cao W."/>
        </authorList>
    </citation>
    <scope>NUCLEOTIDE SEQUENCE</scope>
    <source>
        <strain evidence="1">Dsil-2018</strain>
    </source>
</reference>
<accession>A0ACB8C3A9</accession>
<gene>
    <name evidence="1" type="ORF">HPB49_011565</name>
</gene>
<protein>
    <submittedName>
        <fullName evidence="1">Uncharacterized protein</fullName>
    </submittedName>
</protein>